<gene>
    <name evidence="20" type="primary">nad2</name>
</gene>
<feature type="transmembrane region" description="Helical" evidence="18">
    <location>
        <begin position="89"/>
        <end position="112"/>
    </location>
</feature>
<evidence type="ECO:0000256" key="14">
    <source>
        <dbReference type="ARBA" id="ARBA00023075"/>
    </source>
</evidence>
<evidence type="ECO:0000256" key="17">
    <source>
        <dbReference type="ARBA" id="ARBA00049551"/>
    </source>
</evidence>
<accession>A0A7H1KHS7</accession>
<evidence type="ECO:0000256" key="8">
    <source>
        <dbReference type="ARBA" id="ARBA00022692"/>
    </source>
</evidence>
<dbReference type="GO" id="GO:0006120">
    <property type="term" value="P:mitochondrial electron transport, NADH to ubiquinone"/>
    <property type="evidence" value="ECO:0007669"/>
    <property type="project" value="InterPro"/>
</dbReference>
<geneLocation type="mitochondrion" evidence="20"/>
<comment type="subcellular location">
    <subcellularLocation>
        <location evidence="2 18">Mitochondrion inner membrane</location>
        <topology evidence="2 18">Multi-pass membrane protein</topology>
    </subcellularLocation>
</comment>
<evidence type="ECO:0000256" key="13">
    <source>
        <dbReference type="ARBA" id="ARBA00023027"/>
    </source>
</evidence>
<sequence>MVHLYKILFSSILISSSIISISALSWFSAWIGLEMNLLAIIPLMKSPKNNLSAEASIKYFIIQSMASSILLFSVILFSYMSLFSHPNKILGSIMNLALILKMGAAPLHFWLPEVISGLDWGLVFTMLTWQKISPMILLSYCLYSSMLLSVIIILSSLVSGILGMNQMCLRKMMAFSSINHMGWMMSALLSSMNLWLYYFLIYSFTNMNMLIMFNKFHLFYMNQLNKFLSFNKHLKFLFVLNLLSLGGLPPFMGFFPKWITVNYLITLNYHFLSIILVTLTLLTLFFYMRMSFSSLMLTSLESLANSQISKFSMWQFFFNLMNLASLPLCIFLVNFF</sequence>
<evidence type="ECO:0000256" key="9">
    <source>
        <dbReference type="ARBA" id="ARBA00022792"/>
    </source>
</evidence>
<keyword evidence="14 18" id="KW-0830">Ubiquinone</keyword>
<organism evidence="20">
    <name type="scientific">Trigonopterus tounensis</name>
    <dbReference type="NCBI Taxonomy" id="2896837"/>
    <lineage>
        <taxon>Eukaryota</taxon>
        <taxon>Metazoa</taxon>
        <taxon>Ecdysozoa</taxon>
        <taxon>Arthropoda</taxon>
        <taxon>Hexapoda</taxon>
        <taxon>Insecta</taxon>
        <taxon>Pterygota</taxon>
        <taxon>Neoptera</taxon>
        <taxon>Endopterygota</taxon>
        <taxon>Coleoptera</taxon>
        <taxon>Polyphaga</taxon>
        <taxon>Cucujiformia</taxon>
        <taxon>Curculionidae</taxon>
        <taxon>Cryptorhynchinae</taxon>
        <taxon>Trigonopterus</taxon>
    </lineage>
</organism>
<evidence type="ECO:0000256" key="1">
    <source>
        <dbReference type="ARBA" id="ARBA00003257"/>
    </source>
</evidence>
<keyword evidence="11 18" id="KW-0249">Electron transport</keyword>
<protein>
    <recommendedName>
        <fullName evidence="5 18">NADH-ubiquinone oxidoreductase chain 2</fullName>
        <ecNumber evidence="4 18">7.1.1.2</ecNumber>
    </recommendedName>
</protein>
<feature type="domain" description="NADH:quinone oxidoreductase/Mrp antiporter transmembrane" evidence="19">
    <location>
        <begin position="23"/>
        <end position="283"/>
    </location>
</feature>
<feature type="transmembrane region" description="Helical" evidence="18">
    <location>
        <begin position="234"/>
        <end position="255"/>
    </location>
</feature>
<feature type="transmembrane region" description="Helical" evidence="18">
    <location>
        <begin position="57"/>
        <end position="77"/>
    </location>
</feature>
<keyword evidence="9 18" id="KW-0999">Mitochondrion inner membrane</keyword>
<evidence type="ECO:0000256" key="16">
    <source>
        <dbReference type="ARBA" id="ARBA00023136"/>
    </source>
</evidence>
<comment type="function">
    <text evidence="1">Core subunit of the mitochondrial membrane respiratory chain NADH dehydrogenase (Complex I) that is believed to belong to the minimal assembly required for catalysis. Complex I functions in the transfer of electrons from NADH to the respiratory chain. The immediate electron acceptor for the enzyme is believed to be ubiquinone.</text>
</comment>
<dbReference type="EMBL" id="MT653602">
    <property type="protein sequence ID" value="QNT26843.1"/>
    <property type="molecule type" value="Genomic_DNA"/>
</dbReference>
<dbReference type="InterPro" id="IPR003917">
    <property type="entry name" value="NADH_UbQ_OxRdtase_chain2"/>
</dbReference>
<comment type="similarity">
    <text evidence="3 18">Belongs to the complex I subunit 2 family.</text>
</comment>
<keyword evidence="12 18" id="KW-1133">Transmembrane helix</keyword>
<evidence type="ECO:0000256" key="3">
    <source>
        <dbReference type="ARBA" id="ARBA00007012"/>
    </source>
</evidence>
<comment type="function">
    <text evidence="18">Core subunit of the mitochondrial membrane respiratory chain NADH dehydrogenase (Complex I) which catalyzes electron transfer from NADH through the respiratory chain, using ubiquinone as an electron acceptor. Essential for the catalytic activity and assembly of complex I.</text>
</comment>
<keyword evidence="10 18" id="KW-1278">Translocase</keyword>
<feature type="transmembrane region" description="Helical" evidence="18">
    <location>
        <begin position="195"/>
        <end position="213"/>
    </location>
</feature>
<keyword evidence="13 18" id="KW-0520">NAD</keyword>
<reference evidence="20" key="1">
    <citation type="submission" date="2020-06" db="EMBL/GenBank/DDBJ databases">
        <title>Mitochondrial genomes of twelve species of hyperdiverse Trigonopterus weevils.</title>
        <authorList>
            <person name="Narakusumo R.P."/>
            <person name="Pons J."/>
            <person name="Riedel A."/>
        </authorList>
    </citation>
    <scope>NUCLEOTIDE SEQUENCE</scope>
</reference>
<dbReference type="Pfam" id="PF00361">
    <property type="entry name" value="Proton_antipo_M"/>
    <property type="match status" value="1"/>
</dbReference>
<evidence type="ECO:0000256" key="6">
    <source>
        <dbReference type="ARBA" id="ARBA00022448"/>
    </source>
</evidence>
<evidence type="ECO:0000256" key="4">
    <source>
        <dbReference type="ARBA" id="ARBA00012944"/>
    </source>
</evidence>
<evidence type="ECO:0000256" key="2">
    <source>
        <dbReference type="ARBA" id="ARBA00004448"/>
    </source>
</evidence>
<dbReference type="AlphaFoldDB" id="A0A7H1KHS7"/>
<keyword evidence="8 18" id="KW-0812">Transmembrane</keyword>
<feature type="transmembrane region" description="Helical" evidence="18">
    <location>
        <begin position="7"/>
        <end position="33"/>
    </location>
</feature>
<feature type="transmembrane region" description="Helical" evidence="18">
    <location>
        <begin position="316"/>
        <end position="335"/>
    </location>
</feature>
<keyword evidence="16 18" id="KW-0472">Membrane</keyword>
<keyword evidence="7 18" id="KW-0679">Respiratory chain</keyword>
<dbReference type="EC" id="7.1.1.2" evidence="4 18"/>
<keyword evidence="6" id="KW-0813">Transport</keyword>
<name>A0A7H1KHS7_9CUCU</name>
<evidence type="ECO:0000256" key="5">
    <source>
        <dbReference type="ARBA" id="ARBA00021008"/>
    </source>
</evidence>
<dbReference type="PANTHER" id="PTHR46552:SF1">
    <property type="entry name" value="NADH-UBIQUINONE OXIDOREDUCTASE CHAIN 2"/>
    <property type="match status" value="1"/>
</dbReference>
<evidence type="ECO:0000259" key="19">
    <source>
        <dbReference type="Pfam" id="PF00361"/>
    </source>
</evidence>
<comment type="catalytic activity">
    <reaction evidence="17 18">
        <text>a ubiquinone + NADH + 5 H(+)(in) = a ubiquinol + NAD(+) + 4 H(+)(out)</text>
        <dbReference type="Rhea" id="RHEA:29091"/>
        <dbReference type="Rhea" id="RHEA-COMP:9565"/>
        <dbReference type="Rhea" id="RHEA-COMP:9566"/>
        <dbReference type="ChEBI" id="CHEBI:15378"/>
        <dbReference type="ChEBI" id="CHEBI:16389"/>
        <dbReference type="ChEBI" id="CHEBI:17976"/>
        <dbReference type="ChEBI" id="CHEBI:57540"/>
        <dbReference type="ChEBI" id="CHEBI:57945"/>
        <dbReference type="EC" id="7.1.1.2"/>
    </reaction>
</comment>
<evidence type="ECO:0000256" key="11">
    <source>
        <dbReference type="ARBA" id="ARBA00022982"/>
    </source>
</evidence>
<proteinExistence type="inferred from homology"/>
<dbReference type="PANTHER" id="PTHR46552">
    <property type="entry name" value="NADH-UBIQUINONE OXIDOREDUCTASE CHAIN 2"/>
    <property type="match status" value="1"/>
</dbReference>
<evidence type="ECO:0000313" key="20">
    <source>
        <dbReference type="EMBL" id="QNT26843.1"/>
    </source>
</evidence>
<evidence type="ECO:0000256" key="12">
    <source>
        <dbReference type="ARBA" id="ARBA00022989"/>
    </source>
</evidence>
<evidence type="ECO:0000256" key="10">
    <source>
        <dbReference type="ARBA" id="ARBA00022967"/>
    </source>
</evidence>
<dbReference type="InterPro" id="IPR050175">
    <property type="entry name" value="Complex_I_Subunit_2"/>
</dbReference>
<dbReference type="InterPro" id="IPR001750">
    <property type="entry name" value="ND/Mrp_TM"/>
</dbReference>
<dbReference type="GO" id="GO:0005743">
    <property type="term" value="C:mitochondrial inner membrane"/>
    <property type="evidence" value="ECO:0007669"/>
    <property type="project" value="UniProtKB-SubCell"/>
</dbReference>
<feature type="transmembrane region" description="Helical" evidence="18">
    <location>
        <begin position="132"/>
        <end position="160"/>
    </location>
</feature>
<feature type="transmembrane region" description="Helical" evidence="18">
    <location>
        <begin position="267"/>
        <end position="287"/>
    </location>
</feature>
<evidence type="ECO:0000256" key="15">
    <source>
        <dbReference type="ARBA" id="ARBA00023128"/>
    </source>
</evidence>
<evidence type="ECO:0000256" key="7">
    <source>
        <dbReference type="ARBA" id="ARBA00022660"/>
    </source>
</evidence>
<dbReference type="PRINTS" id="PR01436">
    <property type="entry name" value="NADHDHGNASE2"/>
</dbReference>
<evidence type="ECO:0000256" key="18">
    <source>
        <dbReference type="RuleBase" id="RU003403"/>
    </source>
</evidence>
<dbReference type="GO" id="GO:0008137">
    <property type="term" value="F:NADH dehydrogenase (ubiquinone) activity"/>
    <property type="evidence" value="ECO:0007669"/>
    <property type="project" value="UniProtKB-EC"/>
</dbReference>
<keyword evidence="15 18" id="KW-0496">Mitochondrion</keyword>